<dbReference type="Pfam" id="PF24764">
    <property type="entry name" value="rva_4"/>
    <property type="match status" value="1"/>
</dbReference>
<name>A0A8C2CW77_CYPCA</name>
<dbReference type="InterPro" id="IPR012337">
    <property type="entry name" value="RNaseH-like_sf"/>
</dbReference>
<evidence type="ECO:0000313" key="2">
    <source>
        <dbReference type="Ensembl" id="ENSCCRP00020017300.1"/>
    </source>
</evidence>
<organism evidence="2 3">
    <name type="scientific">Cyprinus carpio</name>
    <name type="common">Common carp</name>
    <dbReference type="NCBI Taxonomy" id="7962"/>
    <lineage>
        <taxon>Eukaryota</taxon>
        <taxon>Metazoa</taxon>
        <taxon>Chordata</taxon>
        <taxon>Craniata</taxon>
        <taxon>Vertebrata</taxon>
        <taxon>Euteleostomi</taxon>
        <taxon>Actinopterygii</taxon>
        <taxon>Neopterygii</taxon>
        <taxon>Teleostei</taxon>
        <taxon>Ostariophysi</taxon>
        <taxon>Cypriniformes</taxon>
        <taxon>Cyprinidae</taxon>
        <taxon>Cyprininae</taxon>
        <taxon>Cyprinus</taxon>
    </lineage>
</organism>
<accession>A0A8C2CW77</accession>
<protein>
    <recommendedName>
        <fullName evidence="1">Integrase catalytic domain-containing protein</fullName>
    </recommendedName>
</protein>
<sequence>MSSEQQHLNVPPQPHDLLRQHLMERLLTRLQSAINQLPLNLDYLEFLTRHELILFESFSEQIGSVSNITEALQNLYDVIKREINARSMPIVEQETEVGPGSGHPKIVIEKEKLKNLLDTHLPVSCIAKFLCVSRRTIYRRMQEFGLFVRGSYSTVTDQELDNMISAIKSQMPNAGYRMVQGHLVSMGLRIQWWRMMASMHRVDAAGIFLRLTELGCVVRRSYSVRGPLSLAHIDTNHKLIRYNIVLFGGVDGYSRKILYLDAATNNKASTAFSFFLRSTQLHGLPSRVRGDQGVENVDIAHFMFATRGTGRASFISGKSVHNQRIERLWRDVWVAVTSKYHDVLHSLEEDGLLDISDEVHLFGVHYIFVPRLRADLDTFTGGWNNHPLRTEGGLSPEQLWYMGHQQDLDEGESLEELQDPGIEWESAMLQGDTNGTVVVPEIVCPLDDEALEELQRTLDPMEHSQSHGRDLYTRYLNIVSNQQ</sequence>
<dbReference type="GO" id="GO:0015074">
    <property type="term" value="P:DNA integration"/>
    <property type="evidence" value="ECO:0007669"/>
    <property type="project" value="InterPro"/>
</dbReference>
<dbReference type="PANTHER" id="PTHR46791:SF11">
    <property type="entry name" value="INTEGRASE CATALYTIC DOMAIN-CONTAINING PROTEIN"/>
    <property type="match status" value="1"/>
</dbReference>
<dbReference type="InterPro" id="IPR001584">
    <property type="entry name" value="Integrase_cat-core"/>
</dbReference>
<evidence type="ECO:0000259" key="1">
    <source>
        <dbReference type="PROSITE" id="PS50994"/>
    </source>
</evidence>
<feature type="domain" description="Integrase catalytic" evidence="1">
    <location>
        <begin position="223"/>
        <end position="404"/>
    </location>
</feature>
<dbReference type="InterPro" id="IPR058913">
    <property type="entry name" value="Integrase_dom_put"/>
</dbReference>
<dbReference type="SUPFAM" id="SSF53098">
    <property type="entry name" value="Ribonuclease H-like"/>
    <property type="match status" value="1"/>
</dbReference>
<dbReference type="AlphaFoldDB" id="A0A8C2CW77"/>
<dbReference type="Ensembl" id="ENSCCRT00020019016.1">
    <property type="protein sequence ID" value="ENSCCRP00020017300.1"/>
    <property type="gene ID" value="ENSCCRG00020008284.1"/>
</dbReference>
<evidence type="ECO:0000313" key="3">
    <source>
        <dbReference type="Proteomes" id="UP000694701"/>
    </source>
</evidence>
<proteinExistence type="predicted"/>
<reference evidence="2" key="1">
    <citation type="submission" date="2025-08" db="UniProtKB">
        <authorList>
            <consortium name="Ensembl"/>
        </authorList>
    </citation>
    <scope>IDENTIFICATION</scope>
</reference>
<dbReference type="Proteomes" id="UP000694701">
    <property type="component" value="Unplaced"/>
</dbReference>
<dbReference type="PANTHER" id="PTHR46791">
    <property type="entry name" value="EXPRESSED PROTEIN"/>
    <property type="match status" value="1"/>
</dbReference>
<dbReference type="PROSITE" id="PS50994">
    <property type="entry name" value="INTEGRASE"/>
    <property type="match status" value="1"/>
</dbReference>